<gene>
    <name evidence="1" type="ORF">SAMN04490194_1796</name>
</gene>
<dbReference type="EMBL" id="FNTY01000002">
    <property type="protein sequence ID" value="SEE32626.1"/>
    <property type="molecule type" value="Genomic_DNA"/>
</dbReference>
<proteinExistence type="predicted"/>
<accession>A0A1H5HWZ2</accession>
<evidence type="ECO:0000313" key="1">
    <source>
        <dbReference type="EMBL" id="SEE32626.1"/>
    </source>
</evidence>
<reference evidence="1 2" key="1">
    <citation type="submission" date="2016-10" db="EMBL/GenBank/DDBJ databases">
        <authorList>
            <person name="de Groot N.N."/>
        </authorList>
    </citation>
    <scope>NUCLEOTIDE SEQUENCE [LARGE SCALE GENOMIC DNA]</scope>
    <source>
        <strain evidence="1 2">BS3662</strain>
    </source>
</reference>
<evidence type="ECO:0000313" key="2">
    <source>
        <dbReference type="Proteomes" id="UP000198985"/>
    </source>
</evidence>
<sequence>MLACDPFERSVQPKVQIVVNPFAGLFEEALMQKWKITFVDDHGETVDEIFECDECPDNEHAAKLLKERLFPVAAELDLNDLEGRTADATVKNLKTQNSIQILGITPV</sequence>
<protein>
    <submittedName>
        <fullName evidence="1">Uncharacterized protein</fullName>
    </submittedName>
</protein>
<name>A0A1H5HWZ2_9PSED</name>
<dbReference type="AlphaFoldDB" id="A0A1H5HWZ2"/>
<dbReference type="Proteomes" id="UP000198985">
    <property type="component" value="Unassembled WGS sequence"/>
</dbReference>
<organism evidence="1 2">
    <name type="scientific">Pseudomonas migulae</name>
    <dbReference type="NCBI Taxonomy" id="78543"/>
    <lineage>
        <taxon>Bacteria</taxon>
        <taxon>Pseudomonadati</taxon>
        <taxon>Pseudomonadota</taxon>
        <taxon>Gammaproteobacteria</taxon>
        <taxon>Pseudomonadales</taxon>
        <taxon>Pseudomonadaceae</taxon>
        <taxon>Pseudomonas</taxon>
    </lineage>
</organism>